<dbReference type="PANTHER" id="PTHR31694:SF26">
    <property type="entry name" value="OS05G0151100 PROTEIN"/>
    <property type="match status" value="1"/>
</dbReference>
<name>A0A218VTX8_PUNGR</name>
<proteinExistence type="predicted"/>
<reference evidence="2" key="1">
    <citation type="journal article" date="2017" name="Plant J.">
        <title>The pomegranate (Punica granatum L.) genome and the genomics of punicalagin biosynthesis.</title>
        <authorList>
            <person name="Qin G."/>
            <person name="Xu C."/>
            <person name="Ming R."/>
            <person name="Tang H."/>
            <person name="Guyot R."/>
            <person name="Kramer E.M."/>
            <person name="Hu Y."/>
            <person name="Yi X."/>
            <person name="Qi Y."/>
            <person name="Xu X."/>
            <person name="Gao Z."/>
            <person name="Pan H."/>
            <person name="Jian J."/>
            <person name="Tian Y."/>
            <person name="Yue Z."/>
            <person name="Xu Y."/>
        </authorList>
    </citation>
    <scope>NUCLEOTIDE SEQUENCE [LARGE SCALE GENOMIC DNA]</scope>
    <source>
        <strain evidence="2">cv. Dabenzi</strain>
    </source>
</reference>
<organism evidence="1 2">
    <name type="scientific">Punica granatum</name>
    <name type="common">Pomegranate</name>
    <dbReference type="NCBI Taxonomy" id="22663"/>
    <lineage>
        <taxon>Eukaryota</taxon>
        <taxon>Viridiplantae</taxon>
        <taxon>Streptophyta</taxon>
        <taxon>Embryophyta</taxon>
        <taxon>Tracheophyta</taxon>
        <taxon>Spermatophyta</taxon>
        <taxon>Magnoliopsida</taxon>
        <taxon>eudicotyledons</taxon>
        <taxon>Gunneridae</taxon>
        <taxon>Pentapetalae</taxon>
        <taxon>rosids</taxon>
        <taxon>malvids</taxon>
        <taxon>Myrtales</taxon>
        <taxon>Lythraceae</taxon>
        <taxon>Punica</taxon>
    </lineage>
</organism>
<comment type="caution">
    <text evidence="1">The sequence shown here is derived from an EMBL/GenBank/DDBJ whole genome shotgun (WGS) entry which is preliminary data.</text>
</comment>
<evidence type="ECO:0000313" key="2">
    <source>
        <dbReference type="Proteomes" id="UP000197138"/>
    </source>
</evidence>
<dbReference type="Proteomes" id="UP000197138">
    <property type="component" value="Unassembled WGS sequence"/>
</dbReference>
<sequence length="68" mass="7494">MMVPASLGAEREPDDEQYPICRLRLSIVLPNRRTPQEIARIVYGTGSEAKPGGFYPHGANGRIARSLL</sequence>
<accession>A0A218VTX8</accession>
<dbReference type="AlphaFoldDB" id="A0A218VTX8"/>
<dbReference type="InterPro" id="IPR052965">
    <property type="entry name" value="Pigment-catalase-like"/>
</dbReference>
<dbReference type="PANTHER" id="PTHR31694">
    <property type="entry name" value="DESICCATION-LIKE PROTEIN"/>
    <property type="match status" value="1"/>
</dbReference>
<protein>
    <submittedName>
        <fullName evidence="1">Uncharacterized protein</fullName>
    </submittedName>
</protein>
<evidence type="ECO:0000313" key="1">
    <source>
        <dbReference type="EMBL" id="OWM63520.1"/>
    </source>
</evidence>
<dbReference type="EMBL" id="MTKT01005965">
    <property type="protein sequence ID" value="OWM63520.1"/>
    <property type="molecule type" value="Genomic_DNA"/>
</dbReference>
<gene>
    <name evidence="1" type="ORF">CDL15_Pgr019469</name>
</gene>